<evidence type="ECO:0000313" key="9">
    <source>
        <dbReference type="EMBL" id="KAF4965158.1"/>
    </source>
</evidence>
<comment type="similarity">
    <text evidence="2 8">Belongs to the cytochrome P450 family.</text>
</comment>
<protein>
    <recommendedName>
        <fullName evidence="11">Cytochrome P450 monooxygenase</fullName>
    </recommendedName>
</protein>
<keyword evidence="10" id="KW-1185">Reference proteome</keyword>
<dbReference type="GO" id="GO:0016705">
    <property type="term" value="F:oxidoreductase activity, acting on paired donors, with incorporation or reduction of molecular oxygen"/>
    <property type="evidence" value="ECO:0007669"/>
    <property type="project" value="InterPro"/>
</dbReference>
<evidence type="ECO:0000256" key="6">
    <source>
        <dbReference type="ARBA" id="ARBA00023004"/>
    </source>
</evidence>
<dbReference type="OrthoDB" id="1844152at2759"/>
<dbReference type="SUPFAM" id="SSF48264">
    <property type="entry name" value="Cytochrome P450"/>
    <property type="match status" value="1"/>
</dbReference>
<dbReference type="GO" id="GO:0005506">
    <property type="term" value="F:iron ion binding"/>
    <property type="evidence" value="ECO:0007669"/>
    <property type="project" value="InterPro"/>
</dbReference>
<reference evidence="9" key="2">
    <citation type="submission" date="2020-05" db="EMBL/GenBank/DDBJ databases">
        <authorList>
            <person name="Kim H.-S."/>
            <person name="Proctor R.H."/>
            <person name="Brown D.W."/>
        </authorList>
    </citation>
    <scope>NUCLEOTIDE SEQUENCE</scope>
    <source>
        <strain evidence="9">NRRL 20472</strain>
    </source>
</reference>
<evidence type="ECO:0000256" key="3">
    <source>
        <dbReference type="ARBA" id="ARBA00022617"/>
    </source>
</evidence>
<dbReference type="InterPro" id="IPR036396">
    <property type="entry name" value="Cyt_P450_sf"/>
</dbReference>
<dbReference type="GO" id="GO:0020037">
    <property type="term" value="F:heme binding"/>
    <property type="evidence" value="ECO:0007669"/>
    <property type="project" value="InterPro"/>
</dbReference>
<keyword evidence="4 8" id="KW-0479">Metal-binding</keyword>
<name>A0A8H4TVY7_9HYPO</name>
<proteinExistence type="inferred from homology"/>
<keyword evidence="3 8" id="KW-0349">Heme</keyword>
<evidence type="ECO:0000256" key="7">
    <source>
        <dbReference type="ARBA" id="ARBA00023033"/>
    </source>
</evidence>
<dbReference type="Proteomes" id="UP000622797">
    <property type="component" value="Unassembled WGS sequence"/>
</dbReference>
<evidence type="ECO:0008006" key="11">
    <source>
        <dbReference type="Google" id="ProtNLM"/>
    </source>
</evidence>
<dbReference type="InterPro" id="IPR001128">
    <property type="entry name" value="Cyt_P450"/>
</dbReference>
<evidence type="ECO:0000313" key="10">
    <source>
        <dbReference type="Proteomes" id="UP000622797"/>
    </source>
</evidence>
<evidence type="ECO:0000256" key="8">
    <source>
        <dbReference type="RuleBase" id="RU000461"/>
    </source>
</evidence>
<dbReference type="AlphaFoldDB" id="A0A8H4TVY7"/>
<gene>
    <name evidence="9" type="ORF">FSARC_7025</name>
</gene>
<sequence length="159" mass="18129">MLPQLQQARDMLSKSQENIIAVDIRFAQCWVTGWRRMALEDITLPKGLILKKGQKLVISPVPLFGMRETPGEDHMAHLVSTSQNHLGFGHGVHACPGRFVASNEVKIAMGHLILKYDWKLEDDERPPPYSFGMFYNTNPTAKLLIPRRKEKLDLYTLDC</sequence>
<keyword evidence="6 8" id="KW-0408">Iron</keyword>
<dbReference type="GO" id="GO:0004497">
    <property type="term" value="F:monooxygenase activity"/>
    <property type="evidence" value="ECO:0007669"/>
    <property type="project" value="UniProtKB-KW"/>
</dbReference>
<evidence type="ECO:0000256" key="1">
    <source>
        <dbReference type="ARBA" id="ARBA00001971"/>
    </source>
</evidence>
<evidence type="ECO:0000256" key="2">
    <source>
        <dbReference type="ARBA" id="ARBA00010617"/>
    </source>
</evidence>
<evidence type="ECO:0000256" key="5">
    <source>
        <dbReference type="ARBA" id="ARBA00023002"/>
    </source>
</evidence>
<dbReference type="PANTHER" id="PTHR46206">
    <property type="entry name" value="CYTOCHROME P450"/>
    <property type="match status" value="1"/>
</dbReference>
<accession>A0A8H4TVY7</accession>
<comment type="cofactor">
    <cofactor evidence="1">
        <name>heme</name>
        <dbReference type="ChEBI" id="CHEBI:30413"/>
    </cofactor>
</comment>
<dbReference type="InterPro" id="IPR017972">
    <property type="entry name" value="Cyt_P450_CS"/>
</dbReference>
<organism evidence="9 10">
    <name type="scientific">Fusarium sarcochroum</name>
    <dbReference type="NCBI Taxonomy" id="1208366"/>
    <lineage>
        <taxon>Eukaryota</taxon>
        <taxon>Fungi</taxon>
        <taxon>Dikarya</taxon>
        <taxon>Ascomycota</taxon>
        <taxon>Pezizomycotina</taxon>
        <taxon>Sordariomycetes</taxon>
        <taxon>Hypocreomycetidae</taxon>
        <taxon>Hypocreales</taxon>
        <taxon>Nectriaceae</taxon>
        <taxon>Fusarium</taxon>
        <taxon>Fusarium lateritium species complex</taxon>
    </lineage>
</organism>
<dbReference type="PROSITE" id="PS00086">
    <property type="entry name" value="CYTOCHROME_P450"/>
    <property type="match status" value="1"/>
</dbReference>
<keyword evidence="7 8" id="KW-0503">Monooxygenase</keyword>
<comment type="caution">
    <text evidence="9">The sequence shown here is derived from an EMBL/GenBank/DDBJ whole genome shotgun (WGS) entry which is preliminary data.</text>
</comment>
<dbReference type="PANTHER" id="PTHR46206:SF2">
    <property type="entry name" value="CYTOCHROME P450 MONOOXYGENASE AUSG-RELATED"/>
    <property type="match status" value="1"/>
</dbReference>
<dbReference type="Pfam" id="PF00067">
    <property type="entry name" value="p450"/>
    <property type="match status" value="1"/>
</dbReference>
<dbReference type="Gene3D" id="1.10.630.10">
    <property type="entry name" value="Cytochrome P450"/>
    <property type="match status" value="1"/>
</dbReference>
<evidence type="ECO:0000256" key="4">
    <source>
        <dbReference type="ARBA" id="ARBA00022723"/>
    </source>
</evidence>
<keyword evidence="5 8" id="KW-0560">Oxidoreductase</keyword>
<reference evidence="9" key="1">
    <citation type="journal article" date="2020" name="BMC Genomics">
        <title>Correction to: Identification and distribution of gene clusters required for synthesis of sphingolipid metabolism inhibitors in diverse species of the filamentous fungus Fusarium.</title>
        <authorList>
            <person name="Kim H.S."/>
            <person name="Lohmar J.M."/>
            <person name="Busman M."/>
            <person name="Brown D.W."/>
            <person name="Naumann T.A."/>
            <person name="Divon H.H."/>
            <person name="Lysoe E."/>
            <person name="Uhlig S."/>
            <person name="Proctor R.H."/>
        </authorList>
    </citation>
    <scope>NUCLEOTIDE SEQUENCE</scope>
    <source>
        <strain evidence="9">NRRL 20472</strain>
    </source>
</reference>
<dbReference type="EMBL" id="JABEXW010000368">
    <property type="protein sequence ID" value="KAF4965158.1"/>
    <property type="molecule type" value="Genomic_DNA"/>
</dbReference>